<gene>
    <name evidence="2" type="ORF">METZ01_LOCUS187198</name>
</gene>
<feature type="region of interest" description="Disordered" evidence="1">
    <location>
        <begin position="1"/>
        <end position="30"/>
    </location>
</feature>
<sequence length="296" mass="34366">MLKRQQQKRHKKMIRRRKTMPKRKPQLQNSPQLEQLLNALPTLAFEPELVDLSMDKGRLMELMKNDHSEPYMLMDLLSEEFVSELDQRLAMLEAAHSEKSIKSALAKATRHQLAESSKIPHISNPVIVAIFLKTRSALEGRELDLAGLPGAMKEFEQKNHEHIKLLTEQIQTGEKDELGSVADDEHHVEEEFEKRIPAVEEEVYKKFLDLMPAEKQERIEEDLEVFLVDFQPPNIKEWDSGMVKHFIGEWFVENANPLKEDLDSMRESLLSLFQFLDREELLPGGVFDQVSAFLEK</sequence>
<accession>A0A382D8I3</accession>
<name>A0A382D8I3_9ZZZZ</name>
<feature type="compositionally biased region" description="Basic residues" evidence="1">
    <location>
        <begin position="1"/>
        <end position="25"/>
    </location>
</feature>
<organism evidence="2">
    <name type="scientific">marine metagenome</name>
    <dbReference type="NCBI Taxonomy" id="408172"/>
    <lineage>
        <taxon>unclassified sequences</taxon>
        <taxon>metagenomes</taxon>
        <taxon>ecological metagenomes</taxon>
    </lineage>
</organism>
<proteinExistence type="predicted"/>
<evidence type="ECO:0000313" key="2">
    <source>
        <dbReference type="EMBL" id="SVB34344.1"/>
    </source>
</evidence>
<evidence type="ECO:0000256" key="1">
    <source>
        <dbReference type="SAM" id="MobiDB-lite"/>
    </source>
</evidence>
<dbReference type="AlphaFoldDB" id="A0A382D8I3"/>
<protein>
    <submittedName>
        <fullName evidence="2">Uncharacterized protein</fullName>
    </submittedName>
</protein>
<reference evidence="2" key="1">
    <citation type="submission" date="2018-05" db="EMBL/GenBank/DDBJ databases">
        <authorList>
            <person name="Lanie J.A."/>
            <person name="Ng W.-L."/>
            <person name="Kazmierczak K.M."/>
            <person name="Andrzejewski T.M."/>
            <person name="Davidsen T.M."/>
            <person name="Wayne K.J."/>
            <person name="Tettelin H."/>
            <person name="Glass J.I."/>
            <person name="Rusch D."/>
            <person name="Podicherti R."/>
            <person name="Tsui H.-C.T."/>
            <person name="Winkler M.E."/>
        </authorList>
    </citation>
    <scope>NUCLEOTIDE SEQUENCE</scope>
</reference>
<dbReference type="EMBL" id="UINC01038000">
    <property type="protein sequence ID" value="SVB34344.1"/>
    <property type="molecule type" value="Genomic_DNA"/>
</dbReference>